<dbReference type="Proteomes" id="UP001153334">
    <property type="component" value="Unassembled WGS sequence"/>
</dbReference>
<name>A0ACC2IZ45_9PEZI</name>
<evidence type="ECO:0000313" key="2">
    <source>
        <dbReference type="Proteomes" id="UP001153334"/>
    </source>
</evidence>
<comment type="caution">
    <text evidence="1">The sequence shown here is derived from an EMBL/GenBank/DDBJ whole genome shotgun (WGS) entry which is preliminary data.</text>
</comment>
<proteinExistence type="predicted"/>
<organism evidence="1 2">
    <name type="scientific">Nemania bipapillata</name>
    <dbReference type="NCBI Taxonomy" id="110536"/>
    <lineage>
        <taxon>Eukaryota</taxon>
        <taxon>Fungi</taxon>
        <taxon>Dikarya</taxon>
        <taxon>Ascomycota</taxon>
        <taxon>Pezizomycotina</taxon>
        <taxon>Sordariomycetes</taxon>
        <taxon>Xylariomycetidae</taxon>
        <taxon>Xylariales</taxon>
        <taxon>Xylariaceae</taxon>
        <taxon>Nemania</taxon>
    </lineage>
</organism>
<evidence type="ECO:0000313" key="1">
    <source>
        <dbReference type="EMBL" id="KAJ8120483.1"/>
    </source>
</evidence>
<accession>A0ACC2IZ45</accession>
<dbReference type="EMBL" id="JAPESX010000612">
    <property type="protein sequence ID" value="KAJ8120483.1"/>
    <property type="molecule type" value="Genomic_DNA"/>
</dbReference>
<reference evidence="1" key="1">
    <citation type="submission" date="2022-11" db="EMBL/GenBank/DDBJ databases">
        <title>Genome Sequence of Nemania bipapillata.</title>
        <authorList>
            <person name="Buettner E."/>
        </authorList>
    </citation>
    <scope>NUCLEOTIDE SEQUENCE</scope>
    <source>
        <strain evidence="1">CP14</strain>
    </source>
</reference>
<gene>
    <name evidence="1" type="ORF">ONZ43_g2817</name>
</gene>
<protein>
    <submittedName>
        <fullName evidence="1">Uncharacterized protein</fullName>
    </submittedName>
</protein>
<keyword evidence="2" id="KW-1185">Reference proteome</keyword>
<sequence>MNLAIILDHLRHENKPRILWVDALCINQGDSNDRSEQVKRMGPNYENARRTIVWLGPDANEMDEDEESGGELMKNIQFAFDMFRKLNERPANQGQRAADDQTTSWERRLQPPTKIMQTFLAPDGKFHFDKVARFVKENDAARALLRRPWWNRIWIVQETSKSKEIDVYFGGQTIDWKTLCGGAEKYLARHETQVALPERHTYQLRALFEAQRLRASHPDGKNLLSLLYRYRWFEAGDPHDKVYGILGLARKGPGDSGIPQVEPKYGTAVDICYRDVTLEIMRASGNLDILQLCPRPVCLSINSETLSLPSWVPDFSYDVKKIPEHTVVDDMAPITLHARLESTEDSSLTACGNSQCRAELGPDGRTLTLQGFMFDTIEVQSDTFQSVKINTNERFGFGLEAMRDMVRSEDTGELSLRKMAGNTFQIFRNAGQTSQELNAQLGMLTRWKKFAISLGQYPIHGDLETIFYRTMVKGDLGADPEQRMTEMKEAWEKTMKRIQGVGRLPGALGGLASAILSAGTSCTFPVGYLYNQRLAKTSKGYLALVPHGTEIGDEVALLAGGKSPFVLRRDDDEKWKLIGDCYIEGLMHGEHWKTELCTRINLV</sequence>